<evidence type="ECO:0000313" key="2">
    <source>
        <dbReference type="EMBL" id="MBN3284219.1"/>
    </source>
</evidence>
<keyword evidence="3" id="KW-1185">Reference proteome</keyword>
<dbReference type="Pfam" id="PF00619">
    <property type="entry name" value="CARD"/>
    <property type="match status" value="1"/>
</dbReference>
<reference evidence="2" key="1">
    <citation type="journal article" date="2021" name="Cell">
        <title>Tracing the genetic footprints of vertebrate landing in non-teleost ray-finned fishes.</title>
        <authorList>
            <person name="Bi X."/>
            <person name="Wang K."/>
            <person name="Yang L."/>
            <person name="Pan H."/>
            <person name="Jiang H."/>
            <person name="Wei Q."/>
            <person name="Fang M."/>
            <person name="Yu H."/>
            <person name="Zhu C."/>
            <person name="Cai Y."/>
            <person name="He Y."/>
            <person name="Gan X."/>
            <person name="Zeng H."/>
            <person name="Yu D."/>
            <person name="Zhu Y."/>
            <person name="Jiang H."/>
            <person name="Qiu Q."/>
            <person name="Yang H."/>
            <person name="Zhang Y.E."/>
            <person name="Wang W."/>
            <person name="Zhu M."/>
            <person name="He S."/>
            <person name="Zhang G."/>
        </authorList>
    </citation>
    <scope>NUCLEOTIDE SEQUENCE</scope>
    <source>
        <strain evidence="2">Pddl_001</strain>
    </source>
</reference>
<dbReference type="InterPro" id="IPR001315">
    <property type="entry name" value="CARD"/>
</dbReference>
<protein>
    <submittedName>
        <fullName evidence="2">DLG5 protein</fullName>
    </submittedName>
</protein>
<organism evidence="2 3">
    <name type="scientific">Polyodon spathula</name>
    <name type="common">North American paddlefish</name>
    <name type="synonym">Squalus spathula</name>
    <dbReference type="NCBI Taxonomy" id="7913"/>
    <lineage>
        <taxon>Eukaryota</taxon>
        <taxon>Metazoa</taxon>
        <taxon>Chordata</taxon>
        <taxon>Craniata</taxon>
        <taxon>Vertebrata</taxon>
        <taxon>Euteleostomi</taxon>
        <taxon>Actinopterygii</taxon>
        <taxon>Chondrostei</taxon>
        <taxon>Acipenseriformes</taxon>
        <taxon>Polyodontidae</taxon>
        <taxon>Polyodon</taxon>
    </lineage>
</organism>
<dbReference type="PROSITE" id="PS50209">
    <property type="entry name" value="CARD"/>
    <property type="match status" value="1"/>
</dbReference>
<dbReference type="SUPFAM" id="SSF47986">
    <property type="entry name" value="DEATH domain"/>
    <property type="match status" value="1"/>
</dbReference>
<name>A0ABS2YCN0_POLSP</name>
<dbReference type="PANTHER" id="PTHR46360">
    <property type="entry name" value="DISKS LARGE HOMOLOG 5"/>
    <property type="match status" value="1"/>
</dbReference>
<comment type="caution">
    <text evidence="2">The sequence shown here is derived from an EMBL/GenBank/DDBJ whole genome shotgun (WGS) entry which is preliminary data.</text>
</comment>
<sequence length="110" mass="12330">MDPKHKELLGQCHQNLLQSITNADRVIELLGKAGTLSQLERHELDNNCSSSSEKTDLLLKILTNKERDHFPDLCVALEKTHPHLCSALFVNGVGPMDNSSGKLFVNKYYL</sequence>
<evidence type="ECO:0000313" key="3">
    <source>
        <dbReference type="Proteomes" id="UP001166093"/>
    </source>
</evidence>
<dbReference type="EMBL" id="JAAWVQ010134560">
    <property type="protein sequence ID" value="MBN3284219.1"/>
    <property type="molecule type" value="Genomic_DNA"/>
</dbReference>
<dbReference type="InterPro" id="IPR053004">
    <property type="entry name" value="MAGUK_Signaling_Regulators"/>
</dbReference>
<feature type="non-terminal residue" evidence="2">
    <location>
        <position position="1"/>
    </location>
</feature>
<feature type="non-terminal residue" evidence="2">
    <location>
        <position position="110"/>
    </location>
</feature>
<dbReference type="Proteomes" id="UP001166093">
    <property type="component" value="Unassembled WGS sequence"/>
</dbReference>
<dbReference type="PANTHER" id="PTHR46360:SF1">
    <property type="entry name" value="DISKS LARGE HOMOLOG 5"/>
    <property type="match status" value="1"/>
</dbReference>
<dbReference type="CDD" id="cd01671">
    <property type="entry name" value="CARD"/>
    <property type="match status" value="1"/>
</dbReference>
<gene>
    <name evidence="2" type="primary">Dlg5_1</name>
    <name evidence="2" type="ORF">GTO93_0009988</name>
</gene>
<feature type="domain" description="CARD" evidence="1">
    <location>
        <begin position="1"/>
        <end position="92"/>
    </location>
</feature>
<dbReference type="Gene3D" id="1.10.533.10">
    <property type="entry name" value="Death Domain, Fas"/>
    <property type="match status" value="1"/>
</dbReference>
<dbReference type="InterPro" id="IPR011029">
    <property type="entry name" value="DEATH-like_dom_sf"/>
</dbReference>
<evidence type="ECO:0000259" key="1">
    <source>
        <dbReference type="PROSITE" id="PS50209"/>
    </source>
</evidence>
<proteinExistence type="predicted"/>
<accession>A0ABS2YCN0</accession>